<evidence type="ECO:0000313" key="10">
    <source>
        <dbReference type="Proteomes" id="UP000295536"/>
    </source>
</evidence>
<dbReference type="Gene3D" id="3.40.50.1170">
    <property type="entry name" value="L-asparaginase, N-terminal domain"/>
    <property type="match status" value="1"/>
</dbReference>
<dbReference type="EMBL" id="SMAH01000003">
    <property type="protein sequence ID" value="TCS99018.1"/>
    <property type="molecule type" value="Genomic_DNA"/>
</dbReference>
<keyword evidence="11" id="KW-1185">Reference proteome</keyword>
<comment type="caution">
    <text evidence="8">The sequence shown here is derived from an EMBL/GenBank/DDBJ whole genome shotgun (WGS) entry which is preliminary data.</text>
</comment>
<evidence type="ECO:0000313" key="8">
    <source>
        <dbReference type="EMBL" id="TCS99018.1"/>
    </source>
</evidence>
<feature type="active site" evidence="4">
    <location>
        <position position="16"/>
    </location>
</feature>
<dbReference type="Proteomes" id="UP000315577">
    <property type="component" value="Unassembled WGS sequence"/>
</dbReference>
<dbReference type="InterPro" id="IPR006034">
    <property type="entry name" value="Asparaginase/glutaminase-like"/>
</dbReference>
<dbReference type="GO" id="GO:0006520">
    <property type="term" value="P:amino acid metabolic process"/>
    <property type="evidence" value="ECO:0007669"/>
    <property type="project" value="InterPro"/>
</dbReference>
<dbReference type="EC" id="3.5.1.1" evidence="9"/>
<evidence type="ECO:0000256" key="1">
    <source>
        <dbReference type="ARBA" id="ARBA00010518"/>
    </source>
</evidence>
<dbReference type="SUPFAM" id="SSF53774">
    <property type="entry name" value="Glutaminase/Asparaginase"/>
    <property type="match status" value="1"/>
</dbReference>
<dbReference type="Pfam" id="PF17763">
    <property type="entry name" value="Asparaginase_C"/>
    <property type="match status" value="1"/>
</dbReference>
<comment type="similarity">
    <text evidence="1">Belongs to the asparaginase 1 family.</text>
</comment>
<reference evidence="8 10" key="1">
    <citation type="submission" date="2019-03" db="EMBL/GenBank/DDBJ databases">
        <title>Genomic Encyclopedia of Type Strains, Phase IV (KMG-IV): sequencing the most valuable type-strain genomes for metagenomic binning, comparative biology and taxonomic classification.</title>
        <authorList>
            <person name="Goeker M."/>
        </authorList>
    </citation>
    <scope>NUCLEOTIDE SEQUENCE [LARGE SCALE GENOMIC DNA]</scope>
    <source>
        <strain evidence="8 10">DSM 12034</strain>
    </source>
</reference>
<dbReference type="EMBL" id="VJNC01000004">
    <property type="protein sequence ID" value="TSE22899.1"/>
    <property type="molecule type" value="Genomic_DNA"/>
</dbReference>
<feature type="domain" description="Asparaginase/glutaminase C-terminal" evidence="7">
    <location>
        <begin position="229"/>
        <end position="337"/>
    </location>
</feature>
<dbReference type="GO" id="GO:0004067">
    <property type="term" value="F:asparaginase activity"/>
    <property type="evidence" value="ECO:0007669"/>
    <property type="project" value="UniProtKB-UniRule"/>
</dbReference>
<dbReference type="PROSITE" id="PS00144">
    <property type="entry name" value="ASN_GLN_ASE_1"/>
    <property type="match status" value="1"/>
</dbReference>
<evidence type="ECO:0000259" key="6">
    <source>
        <dbReference type="Pfam" id="PF00710"/>
    </source>
</evidence>
<evidence type="ECO:0000256" key="2">
    <source>
        <dbReference type="PIRSR" id="PIRSR001220-1"/>
    </source>
</evidence>
<protein>
    <submittedName>
        <fullName evidence="8">L-asparaginase</fullName>
        <ecNumber evidence="9">3.5.1.1</ecNumber>
    </submittedName>
</protein>
<organism evidence="8 10">
    <name type="scientific">Tepidimonas ignava</name>
    <dbReference type="NCBI Taxonomy" id="114249"/>
    <lineage>
        <taxon>Bacteria</taxon>
        <taxon>Pseudomonadati</taxon>
        <taxon>Pseudomonadota</taxon>
        <taxon>Betaproteobacteria</taxon>
        <taxon>Burkholderiales</taxon>
        <taxon>Tepidimonas</taxon>
    </lineage>
</organism>
<dbReference type="InterPro" id="IPR020827">
    <property type="entry name" value="Asparaginase/glutaminase_AS1"/>
</dbReference>
<evidence type="ECO:0000256" key="4">
    <source>
        <dbReference type="PROSITE-ProRule" id="PRU10099"/>
    </source>
</evidence>
<feature type="active site" evidence="5">
    <location>
        <position position="95"/>
    </location>
</feature>
<dbReference type="RefSeq" id="WP_165902795.1">
    <property type="nucleotide sequence ID" value="NZ_DAIPFN010000003.1"/>
</dbReference>
<dbReference type="PRINTS" id="PR00139">
    <property type="entry name" value="ASNGLNASE"/>
</dbReference>
<reference evidence="9 11" key="2">
    <citation type="submission" date="2019-07" db="EMBL/GenBank/DDBJ databases">
        <title>Tepidimonas ignava SPS-1037 draft genome.</title>
        <authorList>
            <person name="Da Costa M.S."/>
            <person name="Froufe H.J.C."/>
            <person name="Egas C."/>
            <person name="Albuquerque L."/>
        </authorList>
    </citation>
    <scope>NUCLEOTIDE SEQUENCE [LARGE SCALE GENOMIC DNA]</scope>
    <source>
        <strain evidence="9 11">SPS-1037</strain>
    </source>
</reference>
<dbReference type="SFLD" id="SFLDS00057">
    <property type="entry name" value="Glutaminase/Asparaginase"/>
    <property type="match status" value="1"/>
</dbReference>
<dbReference type="PIRSF" id="PIRSF500176">
    <property type="entry name" value="L_ASNase"/>
    <property type="match status" value="1"/>
</dbReference>
<name>A0A4R3LHQ0_9BURK</name>
<accession>A0A4R3LHQ0</accession>
<proteinExistence type="inferred from homology"/>
<keyword evidence="9" id="KW-0378">Hydrolase</keyword>
<evidence type="ECO:0000256" key="5">
    <source>
        <dbReference type="PROSITE-ProRule" id="PRU10100"/>
    </source>
</evidence>
<dbReference type="Gene3D" id="3.40.50.40">
    <property type="match status" value="1"/>
</dbReference>
<evidence type="ECO:0000313" key="9">
    <source>
        <dbReference type="EMBL" id="TSE22899.1"/>
    </source>
</evidence>
<dbReference type="InterPro" id="IPR027474">
    <property type="entry name" value="L-asparaginase_N"/>
</dbReference>
<dbReference type="PROSITE" id="PS00917">
    <property type="entry name" value="ASN_GLN_ASE_2"/>
    <property type="match status" value="1"/>
</dbReference>
<dbReference type="FunFam" id="3.40.50.1170:FF:000001">
    <property type="entry name" value="L-asparaginase 2"/>
    <property type="match status" value="1"/>
</dbReference>
<gene>
    <name evidence="9" type="primary">ansA</name>
    <name evidence="8" type="ORF">EDC36_10375</name>
    <name evidence="9" type="ORF">Tigna_00880</name>
</gene>
<evidence type="ECO:0000259" key="7">
    <source>
        <dbReference type="Pfam" id="PF17763"/>
    </source>
</evidence>
<dbReference type="Pfam" id="PF00710">
    <property type="entry name" value="Asparaginase"/>
    <property type="match status" value="1"/>
</dbReference>
<dbReference type="InterPro" id="IPR037152">
    <property type="entry name" value="L-asparaginase_N_sf"/>
</dbReference>
<evidence type="ECO:0000313" key="11">
    <source>
        <dbReference type="Proteomes" id="UP000315577"/>
    </source>
</evidence>
<dbReference type="InterPro" id="IPR040919">
    <property type="entry name" value="Asparaginase_C"/>
</dbReference>
<dbReference type="InterPro" id="IPR027475">
    <property type="entry name" value="Asparaginase/glutaminase_AS2"/>
</dbReference>
<dbReference type="PANTHER" id="PTHR11707:SF28">
    <property type="entry name" value="60 KDA LYSOPHOSPHOLIPASE"/>
    <property type="match status" value="1"/>
</dbReference>
<dbReference type="PROSITE" id="PS51732">
    <property type="entry name" value="ASN_GLN_ASE_3"/>
    <property type="match status" value="1"/>
</dbReference>
<dbReference type="Proteomes" id="UP000295536">
    <property type="component" value="Unassembled WGS sequence"/>
</dbReference>
<dbReference type="InterPro" id="IPR027473">
    <property type="entry name" value="L-asparaginase_C"/>
</dbReference>
<dbReference type="InterPro" id="IPR036152">
    <property type="entry name" value="Asp/glu_Ase-like_sf"/>
</dbReference>
<evidence type="ECO:0000256" key="3">
    <source>
        <dbReference type="PIRSR" id="PIRSR001220-2"/>
    </source>
</evidence>
<feature type="active site" description="O-isoaspartyl threonine intermediate" evidence="2">
    <location>
        <position position="16"/>
    </location>
</feature>
<feature type="domain" description="L-asparaginase N-terminal" evidence="6">
    <location>
        <begin position="8"/>
        <end position="199"/>
    </location>
</feature>
<feature type="binding site" evidence="3">
    <location>
        <begin position="95"/>
        <end position="96"/>
    </location>
    <ligand>
        <name>substrate</name>
    </ligand>
</feature>
<dbReference type="PANTHER" id="PTHR11707">
    <property type="entry name" value="L-ASPARAGINASE"/>
    <property type="match status" value="1"/>
</dbReference>
<dbReference type="AlphaFoldDB" id="A0A4R3LHQ0"/>
<feature type="binding site" evidence="3">
    <location>
        <position position="62"/>
    </location>
    <ligand>
        <name>substrate</name>
    </ligand>
</feature>
<dbReference type="SMART" id="SM00870">
    <property type="entry name" value="Asparaginase"/>
    <property type="match status" value="1"/>
</dbReference>
<dbReference type="PIRSF" id="PIRSF001220">
    <property type="entry name" value="L-ASNase_gatD"/>
    <property type="match status" value="1"/>
</dbReference>
<sequence>MDTNGRTLRVLGTGGTIAGRAAQAHDVVGYQAGVVPVQALLQGIACPAGWRLQAQQVANVDSKDMDRAVWQALLRAVQDALDDADVGAVVVTHGTDTMEETAWLLQAVLAPTKPVVLTGAMRPASAAVPDGPQNLTDALALATDTQALAAGGVWVTLAGRVFDAVAVRKVHPLRADAFGAGDAGPCAWVEAGRVRWCAAPVPGSWGDDGAWPRDAAWRHAVLHAPAWPRVEWITSHADHDGAIVRALLAQRQRALAGQDDDAPLQGLVVAGTGNGSLHRRLAAALTDAEAQGVRVWVTTRCAQGQVMVAHAGRAHPAFTVTTLPPAKARLALALRLLATPRAG</sequence>